<sequence>MKMDFETQDGFLVMNDLPHDCIFNKVKTGCGATTIAIKNAENYVIAVPTTEIIENKCYPIEQSDKWSAQSKKAGLSPVRNLFGLYGNFTKALKDKLKEYLKGEGTKKIICTYNKIPKLIELINPKDFHLLVDEYHHFLKSYLFRDKAINGVLEHFRDFKSFCFMSATPIPEDFQPVEFEDIEYKEVDWKDVETIQVLPYHTNKPYMIVTKIIKAYQENGFIEVDGQKSKEAYFFVNSVTEIKKILTQAELKDDDCRIICAKNGTNEKTLGTDYHISSSTDQSKKFNFITSKSFEGVDYFSETGLCFIVSNSYSTHTLLSIEMDIPQIAGRIRTKENPFRNKLVHIFNTRSIDTYDTYKQMERDLERQLQYAKERVQIYAHLSKGAKEQQRKEIEKSASYIKYDKKTDSFTVNDMLIKIQLYNHKIMYCIYKSGYALKKEYERSGMKANAVKWETVSADYIDKAICTPTFRECLKRYIELKEKNLLFGEIDEIESRYPFLREAIVKLGIPTLKRQRSIKAIKVLLENQ</sequence>
<organism evidence="2 3">
    <name type="scientific">Parabacteroides merdae</name>
    <dbReference type="NCBI Taxonomy" id="46503"/>
    <lineage>
        <taxon>Bacteria</taxon>
        <taxon>Pseudomonadati</taxon>
        <taxon>Bacteroidota</taxon>
        <taxon>Bacteroidia</taxon>
        <taxon>Bacteroidales</taxon>
        <taxon>Tannerellaceae</taxon>
        <taxon>Parabacteroides</taxon>
    </lineage>
</organism>
<protein>
    <submittedName>
        <fullName evidence="2">Uncharacterized protein</fullName>
    </submittedName>
</protein>
<proteinExistence type="predicted"/>
<dbReference type="EMBL" id="WNDA01000020">
    <property type="protein sequence ID" value="MTU69947.1"/>
    <property type="molecule type" value="Genomic_DNA"/>
</dbReference>
<evidence type="ECO:0000313" key="4">
    <source>
        <dbReference type="Proteomes" id="UP000448908"/>
    </source>
</evidence>
<evidence type="ECO:0000313" key="1">
    <source>
        <dbReference type="EMBL" id="MTU69947.1"/>
    </source>
</evidence>
<evidence type="ECO:0000313" key="3">
    <source>
        <dbReference type="Proteomes" id="UP000286260"/>
    </source>
</evidence>
<dbReference type="Proteomes" id="UP000448908">
    <property type="component" value="Unassembled WGS sequence"/>
</dbReference>
<name>A0A3R6B5Y7_9BACT</name>
<dbReference type="AlphaFoldDB" id="A0A3R6B5Y7"/>
<dbReference type="Proteomes" id="UP000286260">
    <property type="component" value="Unassembled WGS sequence"/>
</dbReference>
<reference evidence="1 4" key="2">
    <citation type="journal article" date="2019" name="Nat. Med.">
        <title>A library of human gut bacterial isolates paired with longitudinal multiomics data enables mechanistic microbiome research.</title>
        <authorList>
            <person name="Poyet M."/>
            <person name="Groussin M."/>
            <person name="Gibbons S.M."/>
            <person name="Avila-Pacheco J."/>
            <person name="Jiang X."/>
            <person name="Kearney S.M."/>
            <person name="Perrotta A.R."/>
            <person name="Berdy B."/>
            <person name="Zhao S."/>
            <person name="Lieberman T.D."/>
            <person name="Swanson P.K."/>
            <person name="Smith M."/>
            <person name="Roesemann S."/>
            <person name="Alexander J.E."/>
            <person name="Rich S.A."/>
            <person name="Livny J."/>
            <person name="Vlamakis H."/>
            <person name="Clish C."/>
            <person name="Bullock K."/>
            <person name="Deik A."/>
            <person name="Scott J."/>
            <person name="Pierce K.A."/>
            <person name="Xavier R.J."/>
            <person name="Alm E.J."/>
        </authorList>
    </citation>
    <scope>NUCLEOTIDE SEQUENCE [LARGE SCALE GENOMIC DNA]</scope>
    <source>
        <strain evidence="1 4">BIOML-A16</strain>
    </source>
</reference>
<comment type="caution">
    <text evidence="2">The sequence shown here is derived from an EMBL/GenBank/DDBJ whole genome shotgun (WGS) entry which is preliminary data.</text>
</comment>
<evidence type="ECO:0000313" key="2">
    <source>
        <dbReference type="EMBL" id="RHC77680.1"/>
    </source>
</evidence>
<dbReference type="EMBL" id="QSII01000060">
    <property type="protein sequence ID" value="RHC77680.1"/>
    <property type="molecule type" value="Genomic_DNA"/>
</dbReference>
<dbReference type="InterPro" id="IPR027417">
    <property type="entry name" value="P-loop_NTPase"/>
</dbReference>
<dbReference type="Gene3D" id="3.40.50.300">
    <property type="entry name" value="P-loop containing nucleotide triphosphate hydrolases"/>
    <property type="match status" value="1"/>
</dbReference>
<reference evidence="2 3" key="1">
    <citation type="submission" date="2018-08" db="EMBL/GenBank/DDBJ databases">
        <title>A genome reference for cultivated species of the human gut microbiota.</title>
        <authorList>
            <person name="Zou Y."/>
            <person name="Xue W."/>
            <person name="Luo G."/>
        </authorList>
    </citation>
    <scope>NUCLEOTIDE SEQUENCE [LARGE SCALE GENOMIC DNA]</scope>
    <source>
        <strain evidence="2 3">AM34-17</strain>
    </source>
</reference>
<dbReference type="SUPFAM" id="SSF52540">
    <property type="entry name" value="P-loop containing nucleoside triphosphate hydrolases"/>
    <property type="match status" value="1"/>
</dbReference>
<gene>
    <name evidence="2" type="ORF">DW828_20105</name>
    <name evidence="1" type="ORF">GMD92_12895</name>
</gene>
<accession>A0A3R6B5Y7</accession>